<keyword evidence="7 9" id="KW-0675">Receptor</keyword>
<comment type="similarity">
    <text evidence="9">Belongs to the insect chemoreceptor superfamily. Heteromeric odorant receptor channel (TC 1.A.69) family.</text>
</comment>
<feature type="transmembrane region" description="Helical" evidence="9">
    <location>
        <begin position="121"/>
        <end position="142"/>
    </location>
</feature>
<dbReference type="RefSeq" id="XP_024881070.1">
    <property type="nucleotide sequence ID" value="XM_025025302.1"/>
</dbReference>
<feature type="transmembrane region" description="Helical" evidence="9">
    <location>
        <begin position="178"/>
        <end position="202"/>
    </location>
</feature>
<keyword evidence="3 9" id="KW-0812">Transmembrane</keyword>
<accession>A0A6J1QKH6</accession>
<evidence type="ECO:0000256" key="9">
    <source>
        <dbReference type="RuleBase" id="RU351113"/>
    </source>
</evidence>
<keyword evidence="6 9" id="KW-0472">Membrane</keyword>
<evidence type="ECO:0000313" key="11">
    <source>
        <dbReference type="RefSeq" id="XP_024881070.1"/>
    </source>
</evidence>
<comment type="caution">
    <text evidence="9">Lacks conserved residue(s) required for the propagation of feature annotation.</text>
</comment>
<dbReference type="GeneID" id="112460561"/>
<dbReference type="InterPro" id="IPR004117">
    <property type="entry name" value="7tm6_olfct_rcpt"/>
</dbReference>
<dbReference type="GO" id="GO:0005886">
    <property type="term" value="C:plasma membrane"/>
    <property type="evidence" value="ECO:0007669"/>
    <property type="project" value="UniProtKB-SubCell"/>
</dbReference>
<feature type="transmembrane region" description="Helical" evidence="9">
    <location>
        <begin position="34"/>
        <end position="53"/>
    </location>
</feature>
<keyword evidence="10" id="KW-1185">Reference proteome</keyword>
<evidence type="ECO:0000256" key="3">
    <source>
        <dbReference type="ARBA" id="ARBA00022692"/>
    </source>
</evidence>
<keyword evidence="4 9" id="KW-0552">Olfaction</keyword>
<protein>
    <recommendedName>
        <fullName evidence="9">Odorant receptor</fullName>
    </recommendedName>
</protein>
<evidence type="ECO:0000256" key="2">
    <source>
        <dbReference type="ARBA" id="ARBA00022606"/>
    </source>
</evidence>
<dbReference type="Pfam" id="PF02949">
    <property type="entry name" value="7tm_6"/>
    <property type="match status" value="1"/>
</dbReference>
<dbReference type="GO" id="GO:0004984">
    <property type="term" value="F:olfactory receptor activity"/>
    <property type="evidence" value="ECO:0007669"/>
    <property type="project" value="InterPro"/>
</dbReference>
<evidence type="ECO:0000256" key="7">
    <source>
        <dbReference type="ARBA" id="ARBA00023170"/>
    </source>
</evidence>
<organism evidence="10 11">
    <name type="scientific">Temnothorax curvispinosus</name>
    <dbReference type="NCBI Taxonomy" id="300111"/>
    <lineage>
        <taxon>Eukaryota</taxon>
        <taxon>Metazoa</taxon>
        <taxon>Ecdysozoa</taxon>
        <taxon>Arthropoda</taxon>
        <taxon>Hexapoda</taxon>
        <taxon>Insecta</taxon>
        <taxon>Pterygota</taxon>
        <taxon>Neoptera</taxon>
        <taxon>Endopterygota</taxon>
        <taxon>Hymenoptera</taxon>
        <taxon>Apocrita</taxon>
        <taxon>Aculeata</taxon>
        <taxon>Formicoidea</taxon>
        <taxon>Formicidae</taxon>
        <taxon>Myrmicinae</taxon>
        <taxon>Temnothorax</taxon>
    </lineage>
</organism>
<evidence type="ECO:0000256" key="5">
    <source>
        <dbReference type="ARBA" id="ARBA00022989"/>
    </source>
</evidence>
<evidence type="ECO:0000256" key="1">
    <source>
        <dbReference type="ARBA" id="ARBA00004141"/>
    </source>
</evidence>
<keyword evidence="8 9" id="KW-0807">Transducer</keyword>
<feature type="transmembrane region" description="Helical" evidence="9">
    <location>
        <begin position="294"/>
        <end position="313"/>
    </location>
</feature>
<dbReference type="GO" id="GO:0007165">
    <property type="term" value="P:signal transduction"/>
    <property type="evidence" value="ECO:0007669"/>
    <property type="project" value="UniProtKB-KW"/>
</dbReference>
<reference evidence="11" key="1">
    <citation type="submission" date="2025-08" db="UniProtKB">
        <authorList>
            <consortium name="RefSeq"/>
        </authorList>
    </citation>
    <scope>IDENTIFICATION</scope>
    <source>
        <tissue evidence="11">Whole body</tissue>
    </source>
</reference>
<keyword evidence="5 9" id="KW-1133">Transmembrane helix</keyword>
<dbReference type="PANTHER" id="PTHR21137">
    <property type="entry name" value="ODORANT RECEPTOR"/>
    <property type="match status" value="1"/>
</dbReference>
<gene>
    <name evidence="11" type="primary">LOC112460561</name>
</gene>
<evidence type="ECO:0000256" key="4">
    <source>
        <dbReference type="ARBA" id="ARBA00022725"/>
    </source>
</evidence>
<feature type="transmembrane region" description="Helical" evidence="9">
    <location>
        <begin position="259"/>
        <end position="282"/>
    </location>
</feature>
<dbReference type="Proteomes" id="UP000504618">
    <property type="component" value="Unplaced"/>
</dbReference>
<evidence type="ECO:0000256" key="8">
    <source>
        <dbReference type="ARBA" id="ARBA00023224"/>
    </source>
</evidence>
<sequence length="394" mass="45600">MQSADLAQASNILIWNKRFMSFLGLWPCKVNQPLFVFLIVYMIIYCIMAAGHLMKNINQPERVVANLTDNVAFVMIMGKMFICRRSCEIMAKFLKSIEIDFSTEAYDNVREKMAYLYYNDIALVFIKYTTFLTGVSSIWYYFRRVLGNWNAMATGNFSDSSYELPCSVHPFFEIKDTFTYICICIYLMLIMLPLLVCGYAGLDAFVLSMVLHVCGQFAALSCKIDNLLRDHENYHRHISNIILRHRHLIKLAGILEDNFNLICLQQTLGTVFLLCFTLYHMITTLEHAEKATVVSFVLYVCGVLSTYLAYCYISECLITESTRLRETFYNSDWYNNPPSRTKLISICMSQAEKPLTLTAGKFYMLSLNMFTNNVFRLQIVKTAMAYLSVLRQFM</sequence>
<keyword evidence="2 9" id="KW-0716">Sensory transduction</keyword>
<proteinExistence type="inferred from homology"/>
<name>A0A6J1QKH6_9HYME</name>
<dbReference type="AlphaFoldDB" id="A0A6J1QKH6"/>
<evidence type="ECO:0000313" key="10">
    <source>
        <dbReference type="Proteomes" id="UP000504618"/>
    </source>
</evidence>
<dbReference type="GO" id="GO:0005549">
    <property type="term" value="F:odorant binding"/>
    <property type="evidence" value="ECO:0007669"/>
    <property type="project" value="InterPro"/>
</dbReference>
<comment type="subcellular location">
    <subcellularLocation>
        <location evidence="9">Cell membrane</location>
        <topology evidence="9">Multi-pass membrane protein</topology>
    </subcellularLocation>
    <subcellularLocation>
        <location evidence="1">Membrane</location>
        <topology evidence="1">Multi-pass membrane protein</topology>
    </subcellularLocation>
</comment>
<dbReference type="PANTHER" id="PTHR21137:SF42">
    <property type="entry name" value="ODORANT RECEPTOR 83A"/>
    <property type="match status" value="1"/>
</dbReference>
<evidence type="ECO:0000256" key="6">
    <source>
        <dbReference type="ARBA" id="ARBA00023136"/>
    </source>
</evidence>